<feature type="domain" description="DUF6314" evidence="4">
    <location>
        <begin position="595"/>
        <end position="755"/>
    </location>
</feature>
<dbReference type="EMBL" id="CAWUHB010000018">
    <property type="protein sequence ID" value="CAK7219876.1"/>
    <property type="molecule type" value="Genomic_DNA"/>
</dbReference>
<comment type="caution">
    <text evidence="5">The sequence shown here is derived from an EMBL/GenBank/DDBJ whole genome shotgun (WGS) entry which is preliminary data.</text>
</comment>
<organism evidence="5 6">
    <name type="scientific">Sporothrix curviconia</name>
    <dbReference type="NCBI Taxonomy" id="1260050"/>
    <lineage>
        <taxon>Eukaryota</taxon>
        <taxon>Fungi</taxon>
        <taxon>Dikarya</taxon>
        <taxon>Ascomycota</taxon>
        <taxon>Pezizomycotina</taxon>
        <taxon>Sordariomycetes</taxon>
        <taxon>Sordariomycetidae</taxon>
        <taxon>Ophiostomatales</taxon>
        <taxon>Ophiostomataceae</taxon>
        <taxon>Sporothrix</taxon>
    </lineage>
</organism>
<evidence type="ECO:0000256" key="2">
    <source>
        <dbReference type="ARBA" id="ARBA00022827"/>
    </source>
</evidence>
<evidence type="ECO:0000256" key="3">
    <source>
        <dbReference type="ARBA" id="ARBA00023002"/>
    </source>
</evidence>
<proteinExistence type="predicted"/>
<protein>
    <recommendedName>
        <fullName evidence="4">DUF6314 domain-containing protein</fullName>
    </recommendedName>
</protein>
<keyword evidence="3" id="KW-0560">Oxidoreductase</keyword>
<evidence type="ECO:0000256" key="1">
    <source>
        <dbReference type="ARBA" id="ARBA00022630"/>
    </source>
</evidence>
<dbReference type="Pfam" id="PF13450">
    <property type="entry name" value="NAD_binding_8"/>
    <property type="match status" value="1"/>
</dbReference>
<evidence type="ECO:0000313" key="5">
    <source>
        <dbReference type="EMBL" id="CAK7219876.1"/>
    </source>
</evidence>
<sequence>MADRKKTVCIVGAGPSGLAAAKNILWDKRACQSAFGGFRVTIVEAQPRIGGLWPSSPDDTSGLVHPLMLANQSRHTVQLSGLAWEDDAPVFPWAWQIGAYLERYYQRYLRGLQETGDLVLQLGRRVLKAEPIDGGKSGWHVWTQEAGFDVVDAGKFDYIVVASGFFGSPSVPEGLVKQGGAGGVPTLHSSAYRDLDTLFGGHVPSSGKIVVAGGQFSGVEIAATIAGHLSNKEHAPGGKSSTLSVHHIVQQPFWVFPLHTSPAVAAASPPFLPFDLTSYNVLKRPQPLTDTQGHIPVETARTVHGIFSTLLGTDQSDVHPALALPMDSPARDLPPYIAVSDTYLEHVRSGTITVSRGKLEAVEGKIATVTASTGSSSVDDVAAVVLATGFTPAPSISFFPDTVKEALHFDASDIRQPLALAFHDTHHPAVAGLAFVGFYRSPYWGVMEMQARVATALFTEDAAFQSWASSTPQWPQLALALVEDRSIERTLALRANPDRASQFPMGDYLYLMNSFGEALGIPRRSGAVKKGAVSMDIVTPMHYFDGDGDNGDENTAGEPTVDAKDNAHAIAFTRQTAIAGLKDNRFVSRAIFRSLQGTWKLERTLTSRLPSHPSGRFVGTAEFRLREGTKDGLSGSETADAEYLYVEDGTFTALNGPSFRATRRYIWRYNERLGKLSVWFARTDDASKADYVFHALEFAPTERGWKATADHMCIDDFYNVHYQFSLKGVNLTTWTLEYAVRGPKKDYTISGAYQR</sequence>
<evidence type="ECO:0000313" key="6">
    <source>
        <dbReference type="Proteomes" id="UP001642405"/>
    </source>
</evidence>
<dbReference type="Pfam" id="PF19834">
    <property type="entry name" value="DUF6314"/>
    <property type="match status" value="1"/>
</dbReference>
<keyword evidence="1" id="KW-0285">Flavoprotein</keyword>
<dbReference type="InterPro" id="IPR036188">
    <property type="entry name" value="FAD/NAD-bd_sf"/>
</dbReference>
<keyword evidence="6" id="KW-1185">Reference proteome</keyword>
<dbReference type="InterPro" id="IPR045632">
    <property type="entry name" value="DUF6314"/>
</dbReference>
<dbReference type="Proteomes" id="UP001642405">
    <property type="component" value="Unassembled WGS sequence"/>
</dbReference>
<gene>
    <name evidence="5" type="ORF">SCUCBS95973_003969</name>
</gene>
<reference evidence="5 6" key="1">
    <citation type="submission" date="2024-01" db="EMBL/GenBank/DDBJ databases">
        <authorList>
            <person name="Allen C."/>
            <person name="Tagirdzhanova G."/>
        </authorList>
    </citation>
    <scope>NUCLEOTIDE SEQUENCE [LARGE SCALE GENOMIC DNA]</scope>
</reference>
<dbReference type="PANTHER" id="PTHR23023">
    <property type="entry name" value="DIMETHYLANILINE MONOOXYGENASE"/>
    <property type="match status" value="1"/>
</dbReference>
<accession>A0ABP0BL40</accession>
<dbReference type="Gene3D" id="3.50.50.60">
    <property type="entry name" value="FAD/NAD(P)-binding domain"/>
    <property type="match status" value="1"/>
</dbReference>
<dbReference type="PRINTS" id="PR00368">
    <property type="entry name" value="FADPNR"/>
</dbReference>
<dbReference type="InterPro" id="IPR050346">
    <property type="entry name" value="FMO-like"/>
</dbReference>
<name>A0ABP0BL40_9PEZI</name>
<keyword evidence="2" id="KW-0274">FAD</keyword>
<dbReference type="SUPFAM" id="SSF51905">
    <property type="entry name" value="FAD/NAD(P)-binding domain"/>
    <property type="match status" value="1"/>
</dbReference>
<evidence type="ECO:0000259" key="4">
    <source>
        <dbReference type="Pfam" id="PF19834"/>
    </source>
</evidence>